<dbReference type="STRING" id="1230454.C461_13231"/>
<evidence type="ECO:0000313" key="3">
    <source>
        <dbReference type="Proteomes" id="UP000011575"/>
    </source>
</evidence>
<organism evidence="2 3">
    <name type="scientific">Halorubrum aidingense JCM 13560</name>
    <dbReference type="NCBI Taxonomy" id="1230454"/>
    <lineage>
        <taxon>Archaea</taxon>
        <taxon>Methanobacteriati</taxon>
        <taxon>Methanobacteriota</taxon>
        <taxon>Stenosarchaea group</taxon>
        <taxon>Halobacteria</taxon>
        <taxon>Halobacteriales</taxon>
        <taxon>Haloferacaceae</taxon>
        <taxon>Halorubrum</taxon>
    </lineage>
</organism>
<dbReference type="PATRIC" id="fig|1230454.4.peg.2656"/>
<proteinExistence type="predicted"/>
<dbReference type="EMBL" id="AOJI01000032">
    <property type="protein sequence ID" value="EMA65667.1"/>
    <property type="molecule type" value="Genomic_DNA"/>
</dbReference>
<dbReference type="Proteomes" id="UP000011575">
    <property type="component" value="Unassembled WGS sequence"/>
</dbReference>
<dbReference type="RefSeq" id="WP_008001997.1">
    <property type="nucleotide sequence ID" value="NZ_AOJI01000032.1"/>
</dbReference>
<keyword evidence="1" id="KW-0472">Membrane</keyword>
<keyword evidence="1" id="KW-0812">Transmembrane</keyword>
<evidence type="ECO:0000313" key="2">
    <source>
        <dbReference type="EMBL" id="EMA65667.1"/>
    </source>
</evidence>
<evidence type="ECO:0000256" key="1">
    <source>
        <dbReference type="SAM" id="Phobius"/>
    </source>
</evidence>
<dbReference type="AlphaFoldDB" id="M0P687"/>
<gene>
    <name evidence="2" type="ORF">C461_13231</name>
</gene>
<keyword evidence="1" id="KW-1133">Transmembrane helix</keyword>
<keyword evidence="3" id="KW-1185">Reference proteome</keyword>
<sequence>MELLLHSGIEHPNTLWIAVSATIAFGLGLGIGAYGRTVSDRFTETTEEAN</sequence>
<accession>M0P687</accession>
<comment type="caution">
    <text evidence="2">The sequence shown here is derived from an EMBL/GenBank/DDBJ whole genome shotgun (WGS) entry which is preliminary data.</text>
</comment>
<reference evidence="2 3" key="1">
    <citation type="journal article" date="2014" name="PLoS Genet.">
        <title>Phylogenetically driven sequencing of extremely halophilic archaea reveals strategies for static and dynamic osmo-response.</title>
        <authorList>
            <person name="Becker E.A."/>
            <person name="Seitzer P.M."/>
            <person name="Tritt A."/>
            <person name="Larsen D."/>
            <person name="Krusor M."/>
            <person name="Yao A.I."/>
            <person name="Wu D."/>
            <person name="Madern D."/>
            <person name="Eisen J.A."/>
            <person name="Darling A.E."/>
            <person name="Facciotti M.T."/>
        </authorList>
    </citation>
    <scope>NUCLEOTIDE SEQUENCE [LARGE SCALE GENOMIC DNA]</scope>
    <source>
        <strain evidence="2 3">JCM 13560</strain>
    </source>
</reference>
<dbReference type="OrthoDB" id="154701at2157"/>
<name>M0P687_9EURY</name>
<feature type="transmembrane region" description="Helical" evidence="1">
    <location>
        <begin position="15"/>
        <end position="34"/>
    </location>
</feature>
<protein>
    <submittedName>
        <fullName evidence="2">Uncharacterized protein</fullName>
    </submittedName>
</protein>